<evidence type="ECO:0000313" key="2">
    <source>
        <dbReference type="Proteomes" id="UP000054350"/>
    </source>
</evidence>
<dbReference type="EMBL" id="GG745339">
    <property type="protein sequence ID" value="KNE62030.1"/>
    <property type="molecule type" value="Genomic_DNA"/>
</dbReference>
<accession>A0A0L0SI65</accession>
<dbReference type="CDD" id="cd00030">
    <property type="entry name" value="C2"/>
    <property type="match status" value="1"/>
</dbReference>
<organism evidence="1 2">
    <name type="scientific">Allomyces macrogynus (strain ATCC 38327)</name>
    <name type="common">Allomyces javanicus var. macrogynus</name>
    <dbReference type="NCBI Taxonomy" id="578462"/>
    <lineage>
        <taxon>Eukaryota</taxon>
        <taxon>Fungi</taxon>
        <taxon>Fungi incertae sedis</taxon>
        <taxon>Blastocladiomycota</taxon>
        <taxon>Blastocladiomycetes</taxon>
        <taxon>Blastocladiales</taxon>
        <taxon>Blastocladiaceae</taxon>
        <taxon>Allomyces</taxon>
    </lineage>
</organism>
<proteinExistence type="predicted"/>
<dbReference type="Proteomes" id="UP000054350">
    <property type="component" value="Unassembled WGS sequence"/>
</dbReference>
<evidence type="ECO:0008006" key="3">
    <source>
        <dbReference type="Google" id="ProtNLM"/>
    </source>
</evidence>
<dbReference type="InterPro" id="IPR035892">
    <property type="entry name" value="C2_domain_sf"/>
</dbReference>
<gene>
    <name evidence="1" type="ORF">AMAG_07288</name>
</gene>
<sequence length="131" mass="14176">MALQITLLKAANLKLADIIGADERGMTCLRVSYPGCPAPGFLQSHTLFIETADQSFANQDVRLTIDARMDPITFEICDKDPQRSSAAMGKGTVSLQELNAALNGNFNKWVQLSKKNGGGYAGELCIRVTRA</sequence>
<reference evidence="2" key="2">
    <citation type="submission" date="2009-11" db="EMBL/GenBank/DDBJ databases">
        <title>The Genome Sequence of Allomyces macrogynus strain ATCC 38327.</title>
        <authorList>
            <consortium name="The Broad Institute Genome Sequencing Platform"/>
            <person name="Russ C."/>
            <person name="Cuomo C."/>
            <person name="Shea T."/>
            <person name="Young S.K."/>
            <person name="Zeng Q."/>
            <person name="Koehrsen M."/>
            <person name="Haas B."/>
            <person name="Borodovsky M."/>
            <person name="Guigo R."/>
            <person name="Alvarado L."/>
            <person name="Berlin A."/>
            <person name="Borenstein D."/>
            <person name="Chen Z."/>
            <person name="Engels R."/>
            <person name="Freedman E."/>
            <person name="Gellesch M."/>
            <person name="Goldberg J."/>
            <person name="Griggs A."/>
            <person name="Gujja S."/>
            <person name="Heiman D."/>
            <person name="Hepburn T."/>
            <person name="Howarth C."/>
            <person name="Jen D."/>
            <person name="Larson L."/>
            <person name="Lewis B."/>
            <person name="Mehta T."/>
            <person name="Park D."/>
            <person name="Pearson M."/>
            <person name="Roberts A."/>
            <person name="Saif S."/>
            <person name="Shenoy N."/>
            <person name="Sisk P."/>
            <person name="Stolte C."/>
            <person name="Sykes S."/>
            <person name="Walk T."/>
            <person name="White J."/>
            <person name="Yandava C."/>
            <person name="Burger G."/>
            <person name="Gray M.W."/>
            <person name="Holland P.W.H."/>
            <person name="King N."/>
            <person name="Lang F.B.F."/>
            <person name="Roger A.J."/>
            <person name="Ruiz-Trillo I."/>
            <person name="Lander E."/>
            <person name="Nusbaum C."/>
        </authorList>
    </citation>
    <scope>NUCLEOTIDE SEQUENCE [LARGE SCALE GENOMIC DNA]</scope>
    <source>
        <strain evidence="2">ATCC 38327</strain>
    </source>
</reference>
<reference evidence="1 2" key="1">
    <citation type="submission" date="2009-11" db="EMBL/GenBank/DDBJ databases">
        <title>Annotation of Allomyces macrogynus ATCC 38327.</title>
        <authorList>
            <consortium name="The Broad Institute Genome Sequencing Platform"/>
            <person name="Russ C."/>
            <person name="Cuomo C."/>
            <person name="Burger G."/>
            <person name="Gray M.W."/>
            <person name="Holland P.W.H."/>
            <person name="King N."/>
            <person name="Lang F.B.F."/>
            <person name="Roger A.J."/>
            <person name="Ruiz-Trillo I."/>
            <person name="Young S.K."/>
            <person name="Zeng Q."/>
            <person name="Gargeya S."/>
            <person name="Fitzgerald M."/>
            <person name="Haas B."/>
            <person name="Abouelleil A."/>
            <person name="Alvarado L."/>
            <person name="Arachchi H.M."/>
            <person name="Berlin A."/>
            <person name="Chapman S.B."/>
            <person name="Gearin G."/>
            <person name="Goldberg J."/>
            <person name="Griggs A."/>
            <person name="Gujja S."/>
            <person name="Hansen M."/>
            <person name="Heiman D."/>
            <person name="Howarth C."/>
            <person name="Larimer J."/>
            <person name="Lui A."/>
            <person name="MacDonald P.J.P."/>
            <person name="McCowen C."/>
            <person name="Montmayeur A."/>
            <person name="Murphy C."/>
            <person name="Neiman D."/>
            <person name="Pearson M."/>
            <person name="Priest M."/>
            <person name="Roberts A."/>
            <person name="Saif S."/>
            <person name="Shea T."/>
            <person name="Sisk P."/>
            <person name="Stolte C."/>
            <person name="Sykes S."/>
            <person name="Wortman J."/>
            <person name="Nusbaum C."/>
            <person name="Birren B."/>
        </authorList>
    </citation>
    <scope>NUCLEOTIDE SEQUENCE [LARGE SCALE GENOMIC DNA]</scope>
    <source>
        <strain evidence="1 2">ATCC 38327</strain>
    </source>
</reference>
<keyword evidence="2" id="KW-1185">Reference proteome</keyword>
<evidence type="ECO:0000313" key="1">
    <source>
        <dbReference type="EMBL" id="KNE62030.1"/>
    </source>
</evidence>
<dbReference type="OrthoDB" id="5517208at2759"/>
<dbReference type="AlphaFoldDB" id="A0A0L0SI65"/>
<dbReference type="Gene3D" id="2.60.40.150">
    <property type="entry name" value="C2 domain"/>
    <property type="match status" value="1"/>
</dbReference>
<dbReference type="SUPFAM" id="SSF49562">
    <property type="entry name" value="C2 domain (Calcium/lipid-binding domain, CaLB)"/>
    <property type="match status" value="1"/>
</dbReference>
<protein>
    <recommendedName>
        <fullName evidence="3">C2 domain-containing protein</fullName>
    </recommendedName>
</protein>
<dbReference type="VEuPathDB" id="FungiDB:AMAG_07288"/>
<name>A0A0L0SI65_ALLM3</name>